<name>A0A1G1ZH24_9BACT</name>
<evidence type="ECO:0000256" key="1">
    <source>
        <dbReference type="SAM" id="Phobius"/>
    </source>
</evidence>
<keyword evidence="1" id="KW-1133">Transmembrane helix</keyword>
<reference evidence="2 3" key="1">
    <citation type="journal article" date="2016" name="Nat. Commun.">
        <title>Thousands of microbial genomes shed light on interconnected biogeochemical processes in an aquifer system.</title>
        <authorList>
            <person name="Anantharaman K."/>
            <person name="Brown C.T."/>
            <person name="Hug L.A."/>
            <person name="Sharon I."/>
            <person name="Castelle C.J."/>
            <person name="Probst A.J."/>
            <person name="Thomas B.C."/>
            <person name="Singh A."/>
            <person name="Wilkins M.J."/>
            <person name="Karaoz U."/>
            <person name="Brodie E.L."/>
            <person name="Williams K.H."/>
            <person name="Hubbard S.S."/>
            <person name="Banfield J.F."/>
        </authorList>
    </citation>
    <scope>NUCLEOTIDE SEQUENCE [LARGE SCALE GENOMIC DNA]</scope>
</reference>
<evidence type="ECO:0000313" key="3">
    <source>
        <dbReference type="Proteomes" id="UP000177960"/>
    </source>
</evidence>
<protein>
    <submittedName>
        <fullName evidence="2">Uncharacterized protein</fullName>
    </submittedName>
</protein>
<dbReference type="STRING" id="1798404.A3B92_04095"/>
<comment type="caution">
    <text evidence="2">The sequence shown here is derived from an EMBL/GenBank/DDBJ whole genome shotgun (WGS) entry which is preliminary data.</text>
</comment>
<feature type="transmembrane region" description="Helical" evidence="1">
    <location>
        <begin position="17"/>
        <end position="35"/>
    </location>
</feature>
<gene>
    <name evidence="2" type="ORF">A3B92_04095</name>
</gene>
<feature type="transmembrane region" description="Helical" evidence="1">
    <location>
        <begin position="131"/>
        <end position="151"/>
    </location>
</feature>
<dbReference type="EMBL" id="MHJG01000025">
    <property type="protein sequence ID" value="OGY63250.1"/>
    <property type="molecule type" value="Genomic_DNA"/>
</dbReference>
<dbReference type="AlphaFoldDB" id="A0A1G1ZH24"/>
<evidence type="ECO:0000313" key="2">
    <source>
        <dbReference type="EMBL" id="OGY63250.1"/>
    </source>
</evidence>
<keyword evidence="1" id="KW-0472">Membrane</keyword>
<proteinExistence type="predicted"/>
<feature type="transmembrane region" description="Helical" evidence="1">
    <location>
        <begin position="47"/>
        <end position="67"/>
    </location>
</feature>
<feature type="transmembrane region" description="Helical" evidence="1">
    <location>
        <begin position="87"/>
        <end position="110"/>
    </location>
</feature>
<sequence length="311" mass="34651">MNTESVDSISSYVSPKIFLLGAAGAVSAGTAGYLLETVIAGVANLTPLLLTVLIFFAVLFLQVLFIENRRTVYAVTLIDSFGMITPFLGKLSFSLLAAWLALAGFWLLAARRGREELDNQLKVKFFRIERYVLPYAFNAFALFISILVVWVNGATLTKERFLQLIQPAQPIIQGLLSQNFTFNMSIAKFAELSLESRLGAGLSALPQKMKTIAVEQALNQLKEKYGFKFNFNDSFNDVIYNYIVSWLEKIPEPVRLILPISAALLVFLTVKGFTFIIRWLSAGLAYLLYKLALSSGFVKLESAGEREMIIL</sequence>
<organism evidence="2 3">
    <name type="scientific">Candidatus Harrisonbacteria bacterium RIFCSPHIGHO2_02_FULL_42_16</name>
    <dbReference type="NCBI Taxonomy" id="1798404"/>
    <lineage>
        <taxon>Bacteria</taxon>
        <taxon>Candidatus Harrisoniibacteriota</taxon>
    </lineage>
</organism>
<accession>A0A1G1ZH24</accession>
<keyword evidence="1" id="KW-0812">Transmembrane</keyword>
<feature type="transmembrane region" description="Helical" evidence="1">
    <location>
        <begin position="256"/>
        <end position="289"/>
    </location>
</feature>
<dbReference type="Proteomes" id="UP000177960">
    <property type="component" value="Unassembled WGS sequence"/>
</dbReference>